<reference evidence="2 3" key="1">
    <citation type="journal article" date="2015" name="Int. J. Syst. Evol. Microbiol.">
        <title>Description of Sphingopyxis fribergensis sp. nov. - a soil bacterium with the ability to degrade styrene and phenylacetic acid.</title>
        <authorList>
            <person name="Oelschlagel M."/>
            <person name="Ruckert C."/>
            <person name="Kalinowski J."/>
            <person name="Schmidt G."/>
            <person name="Schlomann M."/>
            <person name="Tischler D."/>
        </authorList>
    </citation>
    <scope>NUCLEOTIDE SEQUENCE [LARGE SCALE GENOMIC DNA]</scope>
    <source>
        <strain evidence="2 3">Kp5.2</strain>
    </source>
</reference>
<evidence type="ECO:0000259" key="1">
    <source>
        <dbReference type="Pfam" id="PF13649"/>
    </source>
</evidence>
<protein>
    <submittedName>
        <fullName evidence="2">Type 12 methyltransferase</fullName>
    </submittedName>
</protein>
<dbReference type="HOGENOM" id="CLU_078235_1_0_5"/>
<dbReference type="KEGG" id="sphk:SKP52_21315"/>
<dbReference type="CDD" id="cd02440">
    <property type="entry name" value="AdoMet_MTases"/>
    <property type="match status" value="1"/>
</dbReference>
<dbReference type="Pfam" id="PF13649">
    <property type="entry name" value="Methyltransf_25"/>
    <property type="match status" value="1"/>
</dbReference>
<feature type="domain" description="Methyltransferase" evidence="1">
    <location>
        <begin position="66"/>
        <end position="151"/>
    </location>
</feature>
<dbReference type="EMBL" id="CP009122">
    <property type="protein sequence ID" value="AJA11126.1"/>
    <property type="molecule type" value="Genomic_DNA"/>
</dbReference>
<keyword evidence="2" id="KW-0808">Transferase</keyword>
<dbReference type="RefSeq" id="WP_052208663.1">
    <property type="nucleotide sequence ID" value="NZ_CP009122.1"/>
</dbReference>
<evidence type="ECO:0000313" key="3">
    <source>
        <dbReference type="Proteomes" id="UP000030907"/>
    </source>
</evidence>
<dbReference type="GO" id="GO:0032259">
    <property type="term" value="P:methylation"/>
    <property type="evidence" value="ECO:0007669"/>
    <property type="project" value="UniProtKB-KW"/>
</dbReference>
<proteinExistence type="predicted"/>
<dbReference type="Gene3D" id="3.40.50.150">
    <property type="entry name" value="Vaccinia Virus protein VP39"/>
    <property type="match status" value="1"/>
</dbReference>
<dbReference type="Proteomes" id="UP000030907">
    <property type="component" value="Chromosome"/>
</dbReference>
<dbReference type="STRING" id="1515612.SKP52_21315"/>
<dbReference type="InterPro" id="IPR029063">
    <property type="entry name" value="SAM-dependent_MTases_sf"/>
</dbReference>
<keyword evidence="2" id="KW-0489">Methyltransferase</keyword>
<dbReference type="GO" id="GO:0008168">
    <property type="term" value="F:methyltransferase activity"/>
    <property type="evidence" value="ECO:0007669"/>
    <property type="project" value="UniProtKB-KW"/>
</dbReference>
<keyword evidence="3" id="KW-1185">Reference proteome</keyword>
<sequence length="237" mass="26842">MNPFASLRVPIERDEEMDAAELSPENYARVLADLSRINALTLAPRPTLGFLDRVRARGVGDRPWRILDVGFGAGDMLARIARWGDKRGVALDLVGVDLNRKSEAVAAMRLGARARLITGDYRALAGQGWDVILSSLVTHHMTAEQRSEYLRFMENEAARGWLVNDLHRQRLPFAGYPLLATLAWVDPIVRRDGQLSVGRSFRRAEWRTMLAKALPDTANECRIFRSFPYRLCVERVR</sequence>
<name>A0A0A7PM18_9SPHN</name>
<gene>
    <name evidence="2" type="ORF">SKP52_21315</name>
</gene>
<evidence type="ECO:0000313" key="2">
    <source>
        <dbReference type="EMBL" id="AJA11126.1"/>
    </source>
</evidence>
<dbReference type="SUPFAM" id="SSF53335">
    <property type="entry name" value="S-adenosyl-L-methionine-dependent methyltransferases"/>
    <property type="match status" value="1"/>
</dbReference>
<organism evidence="2 3">
    <name type="scientific">Sphingopyxis fribergensis</name>
    <dbReference type="NCBI Taxonomy" id="1515612"/>
    <lineage>
        <taxon>Bacteria</taxon>
        <taxon>Pseudomonadati</taxon>
        <taxon>Pseudomonadota</taxon>
        <taxon>Alphaproteobacteria</taxon>
        <taxon>Sphingomonadales</taxon>
        <taxon>Sphingomonadaceae</taxon>
        <taxon>Sphingopyxis</taxon>
    </lineage>
</organism>
<dbReference type="AlphaFoldDB" id="A0A0A7PM18"/>
<dbReference type="InterPro" id="IPR041698">
    <property type="entry name" value="Methyltransf_25"/>
</dbReference>
<accession>A0A0A7PM18</accession>